<evidence type="ECO:0000313" key="2">
    <source>
        <dbReference type="Proteomes" id="UP001612812"/>
    </source>
</evidence>
<reference evidence="1 2" key="1">
    <citation type="submission" date="2024-10" db="EMBL/GenBank/DDBJ databases">
        <title>The Natural Products Discovery Center: Release of the First 8490 Sequenced Strains for Exploring Actinobacteria Biosynthetic Diversity.</title>
        <authorList>
            <person name="Kalkreuter E."/>
            <person name="Kautsar S.A."/>
            <person name="Yang D."/>
            <person name="Bader C.D."/>
            <person name="Teijaro C.N."/>
            <person name="Fluegel L."/>
            <person name="Davis C.M."/>
            <person name="Simpson J.R."/>
            <person name="Lauterbach L."/>
            <person name="Steele A.D."/>
            <person name="Gui C."/>
            <person name="Meng S."/>
            <person name="Li G."/>
            <person name="Viehrig K."/>
            <person name="Ye F."/>
            <person name="Su P."/>
            <person name="Kiefer A.F."/>
            <person name="Nichols A."/>
            <person name="Cepeda A.J."/>
            <person name="Yan W."/>
            <person name="Fan B."/>
            <person name="Jiang Y."/>
            <person name="Adhikari A."/>
            <person name="Zheng C.-J."/>
            <person name="Schuster L."/>
            <person name="Cowan T.M."/>
            <person name="Smanski M.J."/>
            <person name="Chevrette M.G."/>
            <person name="De Carvalho L.P.S."/>
            <person name="Shen B."/>
        </authorList>
    </citation>
    <scope>NUCLEOTIDE SEQUENCE [LARGE SCALE GENOMIC DNA]</scope>
    <source>
        <strain evidence="1 2">NPDC049845</strain>
    </source>
</reference>
<keyword evidence="2" id="KW-1185">Reference proteome</keyword>
<protein>
    <submittedName>
        <fullName evidence="1">DUF6308 family protein</fullName>
    </submittedName>
</protein>
<dbReference type="RefSeq" id="WP_396770875.1">
    <property type="nucleotide sequence ID" value="NZ_JBITLA010000012.1"/>
</dbReference>
<dbReference type="InterPro" id="IPR046275">
    <property type="entry name" value="DUF6308"/>
</dbReference>
<dbReference type="Pfam" id="PF19827">
    <property type="entry name" value="DUF6308"/>
    <property type="match status" value="1"/>
</dbReference>
<name>A0ABW7ZRB5_9ACTN</name>
<proteinExistence type="predicted"/>
<dbReference type="Proteomes" id="UP001612812">
    <property type="component" value="Unassembled WGS sequence"/>
</dbReference>
<dbReference type="EMBL" id="JBITLE010000011">
    <property type="protein sequence ID" value="MFI7265375.1"/>
    <property type="molecule type" value="Genomic_DNA"/>
</dbReference>
<accession>A0ABW7ZRB5</accession>
<gene>
    <name evidence="1" type="ORF">ACIBP4_24130</name>
</gene>
<organism evidence="1 2">
    <name type="scientific">Micromonospora maritima</name>
    <dbReference type="NCBI Taxonomy" id="986711"/>
    <lineage>
        <taxon>Bacteria</taxon>
        <taxon>Bacillati</taxon>
        <taxon>Actinomycetota</taxon>
        <taxon>Actinomycetes</taxon>
        <taxon>Micromonosporales</taxon>
        <taxon>Micromonosporaceae</taxon>
        <taxon>Micromonospora</taxon>
    </lineage>
</organism>
<evidence type="ECO:0000313" key="1">
    <source>
        <dbReference type="EMBL" id="MFI7265375.1"/>
    </source>
</evidence>
<comment type="caution">
    <text evidence="1">The sequence shown here is derived from an EMBL/GenBank/DDBJ whole genome shotgun (WGS) entry which is preliminary data.</text>
</comment>
<sequence>MVLDETRSLADLRRYFLEAGDDAYAGGQFERLGGGGSRPDIASIVTAEDLIAVELLSVQLPPHRLLDLLQGHLGERLAAELARIPVEVELRDMDAVPLIAAGGPADIAWRMLRDTDGIGWVIAGKLLARKRPKLVPVYDSVVACALRTGTGFWEWLHGRLREDNGSLAQRLRVLHRQANLPAEVSLIRVLDVVLWMRHHHEHQGSSCSGLELS</sequence>